<dbReference type="InterPro" id="IPR039299">
    <property type="entry name" value="SEOA"/>
</dbReference>
<feature type="domain" description="Sieve element occlusion C-terminal" evidence="1">
    <location>
        <begin position="170"/>
        <end position="362"/>
    </location>
</feature>
<feature type="domain" description="Sieve element occlusion C-terminal" evidence="1">
    <location>
        <begin position="544"/>
        <end position="776"/>
    </location>
</feature>
<name>A0A067LNF3_JATCU</name>
<gene>
    <name evidence="2" type="ORF">JCGZ_10220</name>
</gene>
<dbReference type="OrthoDB" id="851120at2759"/>
<accession>A0A067LNF3</accession>
<sequence>MEVPQVDNMNILKALFHYKDDQAPLMWDQKQVDLEALRKKLVLLLISDLDISEEDISIVEDIYSNSRAKRTQQSRLEIVWLPIIDKSEDWESEKTKEKFMKKQRAMKWHTVHRPSLIAKEVIKLAKEEWHFEKKRIIVVIDAQGQVACPDAFPMIYVWGYETYPFSTSAQESQWKETPGLLELLMAPFYPEIQDSIESGQHCICLCGGEDMEWIKMFTTRAPSVASAADVVLEMIYLGKWKPNKQRQRRNTATIEREDLKLKYSLTEEKQMKFWKRLENMGHSRMQLGKRIYEDLIMQDIISLLNMGSSRGGWAVICRGSDFRIKAKGKHILDSLVNFCEWKDNIRRQDFLGALEHYLTMNPGHVDVYKHIKSYERIINIFERTQKVHCLEILKALVSARDYWQPLVYGKTKQRVTIDLLKRKKLLLLLISDCNISEKEINRLATIYEETECEIVWLPIVVAFAQKEFQYKQEKMPWYSVYHPSVINEAAIKFIREVWRYEEKTILVALDQQGRVVTPNALHLIWIWGKGAIPSTISKEEATTSREVVLWKGLSWSLDLITNDLDPIIQRWKQEDNLICLYGGEDIKWIRNFTRTAKQVAKSAAIGVQMLYVGMSNLNKRCSSNIVKITEEELSHCWKERVLIWSFWSRLQSIWHTGYQIGKSMKDDPIMKELTTLLSFDSRECGWALMSKGSGPGALVTAKGSDILECLLKYEEEWKEQALKNGFLPTLKEKLVDYHKLDKCFQLVLPEFATTNLETAECSHCRGTVEKLTFQCCGHV</sequence>
<dbReference type="Proteomes" id="UP000027138">
    <property type="component" value="Unassembled WGS sequence"/>
</dbReference>
<dbReference type="EMBL" id="KK914219">
    <property type="protein sequence ID" value="KDP46380.1"/>
    <property type="molecule type" value="Genomic_DNA"/>
</dbReference>
<evidence type="ECO:0000259" key="1">
    <source>
        <dbReference type="Pfam" id="PF14577"/>
    </source>
</evidence>
<protein>
    <recommendedName>
        <fullName evidence="1">Sieve element occlusion C-terminal domain-containing protein</fullName>
    </recommendedName>
</protein>
<reference evidence="2 3" key="1">
    <citation type="journal article" date="2014" name="PLoS ONE">
        <title>Global Analysis of Gene Expression Profiles in Physic Nut (Jatropha curcas L.) Seedlings Exposed to Salt Stress.</title>
        <authorList>
            <person name="Zhang L."/>
            <person name="Zhang C."/>
            <person name="Wu P."/>
            <person name="Chen Y."/>
            <person name="Li M."/>
            <person name="Jiang H."/>
            <person name="Wu G."/>
        </authorList>
    </citation>
    <scope>NUCLEOTIDE SEQUENCE [LARGE SCALE GENOMIC DNA]</scope>
    <source>
        <strain evidence="3">cv. GZQX0401</strain>
        <tissue evidence="2">Young leaves</tissue>
    </source>
</reference>
<dbReference type="AlphaFoldDB" id="A0A067LNF3"/>
<dbReference type="InterPro" id="IPR027944">
    <property type="entry name" value="SEO_C"/>
</dbReference>
<dbReference type="PANTHER" id="PTHR33232:SF9">
    <property type="entry name" value="PROTEIN SIEVE ELEMENT OCCLUSION B"/>
    <property type="match status" value="1"/>
</dbReference>
<dbReference type="STRING" id="180498.A0A067LNF3"/>
<proteinExistence type="predicted"/>
<keyword evidence="3" id="KW-1185">Reference proteome</keyword>
<dbReference type="Pfam" id="PF14577">
    <property type="entry name" value="SEO_C"/>
    <property type="match status" value="2"/>
</dbReference>
<dbReference type="GO" id="GO:0010088">
    <property type="term" value="P:phloem development"/>
    <property type="evidence" value="ECO:0007669"/>
    <property type="project" value="InterPro"/>
</dbReference>
<evidence type="ECO:0000313" key="2">
    <source>
        <dbReference type="EMBL" id="KDP46380.1"/>
    </source>
</evidence>
<evidence type="ECO:0000313" key="3">
    <source>
        <dbReference type="Proteomes" id="UP000027138"/>
    </source>
</evidence>
<organism evidence="2 3">
    <name type="scientific">Jatropha curcas</name>
    <name type="common">Barbados nut</name>
    <dbReference type="NCBI Taxonomy" id="180498"/>
    <lineage>
        <taxon>Eukaryota</taxon>
        <taxon>Viridiplantae</taxon>
        <taxon>Streptophyta</taxon>
        <taxon>Embryophyta</taxon>
        <taxon>Tracheophyta</taxon>
        <taxon>Spermatophyta</taxon>
        <taxon>Magnoliopsida</taxon>
        <taxon>eudicotyledons</taxon>
        <taxon>Gunneridae</taxon>
        <taxon>Pentapetalae</taxon>
        <taxon>rosids</taxon>
        <taxon>fabids</taxon>
        <taxon>Malpighiales</taxon>
        <taxon>Euphorbiaceae</taxon>
        <taxon>Crotonoideae</taxon>
        <taxon>Jatropheae</taxon>
        <taxon>Jatropha</taxon>
    </lineage>
</organism>
<dbReference type="PANTHER" id="PTHR33232">
    <property type="entry name" value="PROTEIN SIEVE ELEMENT OCCLUSION B-LIKE"/>
    <property type="match status" value="1"/>
</dbReference>